<evidence type="ECO:0000313" key="12">
    <source>
        <dbReference type="Proteomes" id="UP000460287"/>
    </source>
</evidence>
<dbReference type="PANTHER" id="PTHR43128:SF31">
    <property type="entry name" value="L-LACTATE DEHYDROGENASE"/>
    <property type="match status" value="1"/>
</dbReference>
<keyword evidence="5 6" id="KW-0520">NAD</keyword>
<evidence type="ECO:0000313" key="11">
    <source>
        <dbReference type="EMBL" id="MSR92089.1"/>
    </source>
</evidence>
<dbReference type="EC" id="1.1.1.27" evidence="3 6"/>
<feature type="binding site" evidence="6">
    <location>
        <position position="68"/>
    </location>
    <ligand>
        <name>NAD(+)</name>
        <dbReference type="ChEBI" id="CHEBI:57540"/>
    </ligand>
</feature>
<keyword evidence="4 6" id="KW-0560">Oxidoreductase</keyword>
<evidence type="ECO:0000256" key="4">
    <source>
        <dbReference type="ARBA" id="ARBA00023002"/>
    </source>
</evidence>
<comment type="caution">
    <text evidence="6">Lacks conserved residue(s) required for the propagation of feature annotation.</text>
</comment>
<feature type="binding site" evidence="6">
    <location>
        <position position="16"/>
    </location>
    <ligand>
        <name>NAD(+)</name>
        <dbReference type="ChEBI" id="CHEBI:57540"/>
    </ligand>
</feature>
<feature type="binding site" evidence="6">
    <location>
        <position position="103"/>
    </location>
    <ligand>
        <name>NAD(+)</name>
        <dbReference type="ChEBI" id="CHEBI:57540"/>
    </ligand>
</feature>
<dbReference type="AlphaFoldDB" id="A0A7X2MZU2"/>
<feature type="binding site" evidence="6">
    <location>
        <begin position="122"/>
        <end position="125"/>
    </location>
    <ligand>
        <name>substrate</name>
    </ligand>
</feature>
<sequence>MSVKLRKVGIIGVGHVGAHVAFSLATQGIVDELVLVDINKQKVVSERQDLIDSLSYLPHRINVVNGEYEDLADCDIVVLSAGKITETGSRLDEVQYSANVVDSFADRVVSAGFNGIFIVITNPCDVIARYLWEKTGFPKNRVFATGTGLDSCRFKTVLSRETGVDPKAISAYTMGEHGDSQIAAWSNVVFGAKPLSQLEKEDPDRFGKLDKPAILDEVKKAGWVTFKGKHATEFGIASTLARLVYAVFHDEKTVLPASTLLEGQYGENGIFASTPCIIGKNGVEDVYELNLSDDELKDYKNSCDVIRTTYNLIK</sequence>
<dbReference type="Gene3D" id="3.40.50.720">
    <property type="entry name" value="NAD(P)-binding Rossmann-like Domain"/>
    <property type="match status" value="1"/>
</dbReference>
<evidence type="ECO:0000259" key="10">
    <source>
        <dbReference type="Pfam" id="PF02866"/>
    </source>
</evidence>
<evidence type="ECO:0000256" key="3">
    <source>
        <dbReference type="ARBA" id="ARBA00012967"/>
    </source>
</evidence>
<dbReference type="GO" id="GO:0006096">
    <property type="term" value="P:glycolytic process"/>
    <property type="evidence" value="ECO:0007669"/>
    <property type="project" value="UniProtKB-UniRule"/>
</dbReference>
<dbReference type="GO" id="GO:0006089">
    <property type="term" value="P:lactate metabolic process"/>
    <property type="evidence" value="ECO:0007669"/>
    <property type="project" value="TreeGrafter"/>
</dbReference>
<dbReference type="RefSeq" id="WP_154531989.1">
    <property type="nucleotide sequence ID" value="NZ_VULX01000022.1"/>
</dbReference>
<keyword evidence="12" id="KW-1185">Reference proteome</keyword>
<dbReference type="GO" id="GO:0004459">
    <property type="term" value="F:L-lactate dehydrogenase (NAD+) activity"/>
    <property type="evidence" value="ECO:0007669"/>
    <property type="project" value="UniProtKB-UniRule"/>
</dbReference>
<dbReference type="InterPro" id="IPR001236">
    <property type="entry name" value="Lactate/malate_DH_N"/>
</dbReference>
<feature type="binding site" evidence="6">
    <location>
        <position position="42"/>
    </location>
    <ligand>
        <name>NAD(+)</name>
        <dbReference type="ChEBI" id="CHEBI:57540"/>
    </ligand>
</feature>
<protein>
    <recommendedName>
        <fullName evidence="3 6">L-lactate dehydrogenase</fullName>
        <shortName evidence="6">L-LDH</shortName>
        <ecNumber evidence="3 6">1.1.1.27</ecNumber>
    </recommendedName>
</protein>
<dbReference type="InterPro" id="IPR018177">
    <property type="entry name" value="L-lactate_DH_AS"/>
</dbReference>
<dbReference type="PANTHER" id="PTHR43128">
    <property type="entry name" value="L-2-HYDROXYCARBOXYLATE DEHYDROGENASE (NAD(P)(+))"/>
    <property type="match status" value="1"/>
</dbReference>
<feature type="binding site" evidence="6 8">
    <location>
        <begin position="120"/>
        <end position="122"/>
    </location>
    <ligand>
        <name>NAD(+)</name>
        <dbReference type="ChEBI" id="CHEBI:57540"/>
    </ligand>
</feature>
<feature type="domain" description="Lactate/malate dehydrogenase N-terminal" evidence="9">
    <location>
        <begin position="7"/>
        <end position="143"/>
    </location>
</feature>
<dbReference type="Pfam" id="PF00056">
    <property type="entry name" value="Ldh_1_N"/>
    <property type="match status" value="1"/>
</dbReference>
<dbReference type="SUPFAM" id="SSF56327">
    <property type="entry name" value="LDH C-terminal domain-like"/>
    <property type="match status" value="1"/>
</dbReference>
<dbReference type="HAMAP" id="MF_00488">
    <property type="entry name" value="Lactate_dehydrog"/>
    <property type="match status" value="1"/>
</dbReference>
<dbReference type="CDD" id="cd05291">
    <property type="entry name" value="HicDH_like"/>
    <property type="match status" value="1"/>
</dbReference>
<keyword evidence="6" id="KW-0963">Cytoplasm</keyword>
<dbReference type="Pfam" id="PF02866">
    <property type="entry name" value="Ldh_1_C"/>
    <property type="match status" value="1"/>
</dbReference>
<feature type="domain" description="Lactate/malate dehydrogenase C-terminal" evidence="10">
    <location>
        <begin position="147"/>
        <end position="307"/>
    </location>
</feature>
<dbReference type="NCBIfam" id="TIGR01771">
    <property type="entry name" value="L-LDH-NAD"/>
    <property type="match status" value="1"/>
</dbReference>
<organism evidence="11 12">
    <name type="scientific">Inconstantimicrobium porci</name>
    <dbReference type="NCBI Taxonomy" id="2652291"/>
    <lineage>
        <taxon>Bacteria</taxon>
        <taxon>Bacillati</taxon>
        <taxon>Bacillota</taxon>
        <taxon>Clostridia</taxon>
        <taxon>Eubacteriales</taxon>
        <taxon>Clostridiaceae</taxon>
        <taxon>Inconstantimicrobium</taxon>
    </lineage>
</organism>
<evidence type="ECO:0000256" key="8">
    <source>
        <dbReference type="PIRSR" id="PIRSR000102-3"/>
    </source>
</evidence>
<feature type="binding site" evidence="6 8">
    <location>
        <position position="37"/>
    </location>
    <ligand>
        <name>NAD(+)</name>
        <dbReference type="ChEBI" id="CHEBI:57540"/>
    </ligand>
</feature>
<evidence type="ECO:0000259" key="9">
    <source>
        <dbReference type="Pfam" id="PF00056"/>
    </source>
</evidence>
<name>A0A7X2MZU2_9CLOT</name>
<comment type="pathway">
    <text evidence="1 6">Fermentation; pyruvate fermentation to lactate; (S)-lactate from pyruvate: step 1/1.</text>
</comment>
<reference evidence="11 12" key="1">
    <citation type="submission" date="2019-08" db="EMBL/GenBank/DDBJ databases">
        <title>In-depth cultivation of the pig gut microbiome towards novel bacterial diversity and tailored functional studies.</title>
        <authorList>
            <person name="Wylensek D."/>
            <person name="Hitch T.C.A."/>
            <person name="Clavel T."/>
        </authorList>
    </citation>
    <scope>NUCLEOTIDE SEQUENCE [LARGE SCALE GENOMIC DNA]</scope>
    <source>
        <strain evidence="11 12">WCA-383-APC-5B</strain>
    </source>
</reference>
<dbReference type="EMBL" id="VULX01000022">
    <property type="protein sequence ID" value="MSR92089.1"/>
    <property type="molecule type" value="Genomic_DNA"/>
</dbReference>
<dbReference type="Gene3D" id="3.90.110.10">
    <property type="entry name" value="Lactate dehydrogenase/glycoside hydrolase, family 4, C-terminal"/>
    <property type="match status" value="1"/>
</dbReference>
<comment type="catalytic activity">
    <reaction evidence="6">
        <text>(S)-lactate + NAD(+) = pyruvate + NADH + H(+)</text>
        <dbReference type="Rhea" id="RHEA:23444"/>
        <dbReference type="ChEBI" id="CHEBI:15361"/>
        <dbReference type="ChEBI" id="CHEBI:15378"/>
        <dbReference type="ChEBI" id="CHEBI:16651"/>
        <dbReference type="ChEBI" id="CHEBI:57540"/>
        <dbReference type="ChEBI" id="CHEBI:57945"/>
        <dbReference type="EC" id="1.1.1.27"/>
    </reaction>
</comment>
<dbReference type="InterPro" id="IPR036291">
    <property type="entry name" value="NAD(P)-bd_dom_sf"/>
</dbReference>
<accession>A0A7X2MZU2</accession>
<dbReference type="PRINTS" id="PR00086">
    <property type="entry name" value="LLDHDRGNASE"/>
</dbReference>
<feature type="binding site" evidence="6">
    <location>
        <position position="145"/>
    </location>
    <ligand>
        <name>NAD(+)</name>
        <dbReference type="ChEBI" id="CHEBI:57540"/>
    </ligand>
</feature>
<feature type="binding site" evidence="6">
    <location>
        <begin position="150"/>
        <end position="153"/>
    </location>
    <ligand>
        <name>substrate</name>
    </ligand>
</feature>
<proteinExistence type="inferred from homology"/>
<feature type="binding site" evidence="8">
    <location>
        <begin position="12"/>
        <end position="17"/>
    </location>
    <ligand>
        <name>NAD(+)</name>
        <dbReference type="ChEBI" id="CHEBI:57540"/>
    </ligand>
</feature>
<dbReference type="UniPathway" id="UPA00554">
    <property type="reaction ID" value="UER00611"/>
</dbReference>
<evidence type="ECO:0000256" key="6">
    <source>
        <dbReference type="HAMAP-Rule" id="MF_00488"/>
    </source>
</evidence>
<dbReference type="SUPFAM" id="SSF51735">
    <property type="entry name" value="NAD(P)-binding Rossmann-fold domains"/>
    <property type="match status" value="1"/>
</dbReference>
<comment type="subcellular location">
    <subcellularLocation>
        <location evidence="6">Cytoplasm</location>
    </subcellularLocation>
</comment>
<dbReference type="GO" id="GO:0005737">
    <property type="term" value="C:cytoplasm"/>
    <property type="evidence" value="ECO:0007669"/>
    <property type="project" value="UniProtKB-SubCell"/>
</dbReference>
<feature type="binding site" evidence="6">
    <location>
        <position position="232"/>
    </location>
    <ligand>
        <name>substrate</name>
    </ligand>
</feature>
<dbReference type="InterPro" id="IPR001557">
    <property type="entry name" value="L-lactate/malate_DH"/>
</dbReference>
<comment type="subunit">
    <text evidence="6">Homotetramer.</text>
</comment>
<dbReference type="Proteomes" id="UP000460287">
    <property type="component" value="Unassembled WGS sequence"/>
</dbReference>
<comment type="function">
    <text evidence="6">Catalyzes the conversion of lactate to pyruvate.</text>
</comment>
<evidence type="ECO:0000256" key="2">
    <source>
        <dbReference type="ARBA" id="ARBA00006054"/>
    </source>
</evidence>
<feature type="active site" description="Proton acceptor" evidence="6 7">
    <location>
        <position position="177"/>
    </location>
</feature>
<gene>
    <name evidence="6" type="primary">ldh</name>
    <name evidence="11" type="ORF">FYJ33_11975</name>
</gene>
<dbReference type="InterPro" id="IPR022383">
    <property type="entry name" value="Lactate/malate_DH_C"/>
</dbReference>
<comment type="caution">
    <text evidence="11">The sequence shown here is derived from an EMBL/GenBank/DDBJ whole genome shotgun (WGS) entry which is preliminary data.</text>
</comment>
<dbReference type="InterPro" id="IPR011304">
    <property type="entry name" value="L-lactate_DH"/>
</dbReference>
<dbReference type="InterPro" id="IPR015955">
    <property type="entry name" value="Lactate_DH/Glyco_Ohase_4_C"/>
</dbReference>
<comment type="similarity">
    <text evidence="2 6">Belongs to the LDH/MDH superfamily. LDH family.</text>
</comment>
<dbReference type="PROSITE" id="PS00064">
    <property type="entry name" value="L_LDH"/>
    <property type="match status" value="1"/>
</dbReference>
<evidence type="ECO:0000256" key="1">
    <source>
        <dbReference type="ARBA" id="ARBA00004843"/>
    </source>
</evidence>
<feature type="binding site" evidence="6">
    <location>
        <position position="90"/>
    </location>
    <ligand>
        <name>substrate</name>
    </ligand>
</feature>
<evidence type="ECO:0000256" key="7">
    <source>
        <dbReference type="PIRSR" id="PIRSR000102-1"/>
    </source>
</evidence>
<dbReference type="PIRSF" id="PIRSF000102">
    <property type="entry name" value="Lac_mal_DH"/>
    <property type="match status" value="1"/>
</dbReference>
<evidence type="ECO:0000256" key="5">
    <source>
        <dbReference type="ARBA" id="ARBA00023027"/>
    </source>
</evidence>